<reference evidence="2" key="1">
    <citation type="submission" date="2016-11" db="UniProtKB">
        <authorList>
            <consortium name="WormBaseParasite"/>
        </authorList>
    </citation>
    <scope>IDENTIFICATION</scope>
</reference>
<dbReference type="WBParaSite" id="L893_g30526.t1">
    <property type="protein sequence ID" value="L893_g30526.t1"/>
    <property type="gene ID" value="L893_g30526"/>
</dbReference>
<sequence>MDALPAELVAPIIKLVNPKSLANLKRLFYPDNPWSLSVAHARASRFVLHVTFTYLKDARQMQIHINKKMLNRRTIVFVPQDDDTSNIEGMTLTVKQTKSERENVPSTVIFSRLEEVLRFMPFCRKFDIKVHYLDEYPEDLLDMLPQKGPFTRVTVDTSKCRVIPPLEIPMRLHLRPFVGFNRYANFDTFYGQYCLQWLIDYWRLNSHIEWDSQRLMSVSLSKDEL</sequence>
<organism evidence="1 2">
    <name type="scientific">Steinernema glaseri</name>
    <dbReference type="NCBI Taxonomy" id="37863"/>
    <lineage>
        <taxon>Eukaryota</taxon>
        <taxon>Metazoa</taxon>
        <taxon>Ecdysozoa</taxon>
        <taxon>Nematoda</taxon>
        <taxon>Chromadorea</taxon>
        <taxon>Rhabditida</taxon>
        <taxon>Tylenchina</taxon>
        <taxon>Panagrolaimomorpha</taxon>
        <taxon>Strongyloidoidea</taxon>
        <taxon>Steinernematidae</taxon>
        <taxon>Steinernema</taxon>
    </lineage>
</organism>
<proteinExistence type="predicted"/>
<keyword evidence="1" id="KW-1185">Reference proteome</keyword>
<evidence type="ECO:0000313" key="2">
    <source>
        <dbReference type="WBParaSite" id="L893_g30526.t1"/>
    </source>
</evidence>
<name>A0A1I7ZW95_9BILA</name>
<evidence type="ECO:0000313" key="1">
    <source>
        <dbReference type="Proteomes" id="UP000095287"/>
    </source>
</evidence>
<dbReference type="Proteomes" id="UP000095287">
    <property type="component" value="Unplaced"/>
</dbReference>
<dbReference type="AlphaFoldDB" id="A0A1I7ZW95"/>
<protein>
    <submittedName>
        <fullName evidence="2">F-box domain-containing protein</fullName>
    </submittedName>
</protein>
<accession>A0A1I7ZW95</accession>